<keyword evidence="2" id="KW-1185">Reference proteome</keyword>
<proteinExistence type="predicted"/>
<accession>A0A936ZCF1</accession>
<reference evidence="1" key="1">
    <citation type="submission" date="2021-01" db="EMBL/GenBank/DDBJ databases">
        <title>Microvirga sp.</title>
        <authorList>
            <person name="Kim M.K."/>
        </authorList>
    </citation>
    <scope>NUCLEOTIDE SEQUENCE</scope>
    <source>
        <strain evidence="1">5420S-16</strain>
    </source>
</reference>
<name>A0A936ZCF1_9HYPH</name>
<protein>
    <submittedName>
        <fullName evidence="1">Uncharacterized protein</fullName>
    </submittedName>
</protein>
<dbReference type="Proteomes" id="UP000605848">
    <property type="component" value="Unassembled WGS sequence"/>
</dbReference>
<comment type="caution">
    <text evidence="1">The sequence shown here is derived from an EMBL/GenBank/DDBJ whole genome shotgun (WGS) entry which is preliminary data.</text>
</comment>
<dbReference type="AlphaFoldDB" id="A0A936ZCF1"/>
<evidence type="ECO:0000313" key="1">
    <source>
        <dbReference type="EMBL" id="MBL0408276.1"/>
    </source>
</evidence>
<sequence>MSSAPKHTKRPQPLAVDAPRCRHRVVLDTAERAGLLKGEKGRIAGWVRAELIRAGKERSGRTSNTQLLEYALAKVALEDNFCSKIRVRKGRVSTKQGNLDRQEVGTRT</sequence>
<dbReference type="EMBL" id="JAEQMY010000177">
    <property type="protein sequence ID" value="MBL0408276.1"/>
    <property type="molecule type" value="Genomic_DNA"/>
</dbReference>
<organism evidence="1 2">
    <name type="scientific">Microvirga aerilata</name>
    <dbReference type="NCBI Taxonomy" id="670292"/>
    <lineage>
        <taxon>Bacteria</taxon>
        <taxon>Pseudomonadati</taxon>
        <taxon>Pseudomonadota</taxon>
        <taxon>Alphaproteobacteria</taxon>
        <taxon>Hyphomicrobiales</taxon>
        <taxon>Methylobacteriaceae</taxon>
        <taxon>Microvirga</taxon>
    </lineage>
</organism>
<gene>
    <name evidence="1" type="ORF">JKG68_30820</name>
</gene>
<dbReference type="RefSeq" id="WP_202066095.1">
    <property type="nucleotide sequence ID" value="NZ_JAEQMY010000177.1"/>
</dbReference>
<evidence type="ECO:0000313" key="2">
    <source>
        <dbReference type="Proteomes" id="UP000605848"/>
    </source>
</evidence>